<dbReference type="EMBL" id="KZ772674">
    <property type="protein sequence ID" value="PTQ49634.1"/>
    <property type="molecule type" value="Genomic_DNA"/>
</dbReference>
<dbReference type="Proteomes" id="UP000244005">
    <property type="component" value="Unassembled WGS sequence"/>
</dbReference>
<organism evidence="12 13">
    <name type="scientific">Marchantia polymorpha</name>
    <name type="common">Common liverwort</name>
    <name type="synonym">Marchantia aquatica</name>
    <dbReference type="NCBI Taxonomy" id="3197"/>
    <lineage>
        <taxon>Eukaryota</taxon>
        <taxon>Viridiplantae</taxon>
        <taxon>Streptophyta</taxon>
        <taxon>Embryophyta</taxon>
        <taxon>Marchantiophyta</taxon>
        <taxon>Marchantiopsida</taxon>
        <taxon>Marchantiidae</taxon>
        <taxon>Marchantiales</taxon>
        <taxon>Marchantiaceae</taxon>
        <taxon>Marchantia</taxon>
    </lineage>
</organism>
<feature type="compositionally biased region" description="Basic and acidic residues" evidence="10">
    <location>
        <begin position="34"/>
        <end position="44"/>
    </location>
</feature>
<dbReference type="PRINTS" id="PR00621">
    <property type="entry name" value="HISTONEH2B"/>
</dbReference>
<dbReference type="GO" id="GO:0046982">
    <property type="term" value="F:protein heterodimerization activity"/>
    <property type="evidence" value="ECO:0007669"/>
    <property type="project" value="InterPro"/>
</dbReference>
<feature type="region of interest" description="Disordered" evidence="10">
    <location>
        <begin position="1"/>
        <end position="89"/>
    </location>
</feature>
<evidence type="ECO:0000256" key="7">
    <source>
        <dbReference type="ARBA" id="ARBA00023125"/>
    </source>
</evidence>
<protein>
    <recommendedName>
        <fullName evidence="11">Core Histone H2A/H2B/H3 domain-containing protein</fullName>
    </recommendedName>
</protein>
<evidence type="ECO:0000313" key="12">
    <source>
        <dbReference type="EMBL" id="PTQ49635.1"/>
    </source>
</evidence>
<proteinExistence type="inferred from homology"/>
<dbReference type="GO" id="GO:0000786">
    <property type="term" value="C:nucleosome"/>
    <property type="evidence" value="ECO:0007669"/>
    <property type="project" value="UniProtKB-KW"/>
</dbReference>
<feature type="domain" description="Core Histone H2A/H2B/H3" evidence="11">
    <location>
        <begin position="82"/>
        <end position="157"/>
    </location>
</feature>
<keyword evidence="6" id="KW-0158">Chromosome</keyword>
<evidence type="ECO:0000313" key="13">
    <source>
        <dbReference type="Proteomes" id="UP000244005"/>
    </source>
</evidence>
<keyword evidence="8" id="KW-0539">Nucleus</keyword>
<dbReference type="InterPro" id="IPR000558">
    <property type="entry name" value="Histone_H2B"/>
</dbReference>
<reference evidence="13" key="1">
    <citation type="journal article" date="2017" name="Cell">
        <title>Insights into land plant evolution garnered from the Marchantia polymorpha genome.</title>
        <authorList>
            <person name="Bowman J.L."/>
            <person name="Kohchi T."/>
            <person name="Yamato K.T."/>
            <person name="Jenkins J."/>
            <person name="Shu S."/>
            <person name="Ishizaki K."/>
            <person name="Yamaoka S."/>
            <person name="Nishihama R."/>
            <person name="Nakamura Y."/>
            <person name="Berger F."/>
            <person name="Adam C."/>
            <person name="Aki S.S."/>
            <person name="Althoff F."/>
            <person name="Araki T."/>
            <person name="Arteaga-Vazquez M.A."/>
            <person name="Balasubrmanian S."/>
            <person name="Barry K."/>
            <person name="Bauer D."/>
            <person name="Boehm C.R."/>
            <person name="Briginshaw L."/>
            <person name="Caballero-Perez J."/>
            <person name="Catarino B."/>
            <person name="Chen F."/>
            <person name="Chiyoda S."/>
            <person name="Chovatia M."/>
            <person name="Davies K.M."/>
            <person name="Delmans M."/>
            <person name="Demura T."/>
            <person name="Dierschke T."/>
            <person name="Dolan L."/>
            <person name="Dorantes-Acosta A.E."/>
            <person name="Eklund D.M."/>
            <person name="Florent S.N."/>
            <person name="Flores-Sandoval E."/>
            <person name="Fujiyama A."/>
            <person name="Fukuzawa H."/>
            <person name="Galik B."/>
            <person name="Grimanelli D."/>
            <person name="Grimwood J."/>
            <person name="Grossniklaus U."/>
            <person name="Hamada T."/>
            <person name="Haseloff J."/>
            <person name="Hetherington A.J."/>
            <person name="Higo A."/>
            <person name="Hirakawa Y."/>
            <person name="Hundley H.N."/>
            <person name="Ikeda Y."/>
            <person name="Inoue K."/>
            <person name="Inoue S.I."/>
            <person name="Ishida S."/>
            <person name="Jia Q."/>
            <person name="Kakita M."/>
            <person name="Kanazawa T."/>
            <person name="Kawai Y."/>
            <person name="Kawashima T."/>
            <person name="Kennedy M."/>
            <person name="Kinose K."/>
            <person name="Kinoshita T."/>
            <person name="Kohara Y."/>
            <person name="Koide E."/>
            <person name="Komatsu K."/>
            <person name="Kopischke S."/>
            <person name="Kubo M."/>
            <person name="Kyozuka J."/>
            <person name="Lagercrantz U."/>
            <person name="Lin S.S."/>
            <person name="Lindquist E."/>
            <person name="Lipzen A.M."/>
            <person name="Lu C.W."/>
            <person name="De Luna E."/>
            <person name="Martienssen R.A."/>
            <person name="Minamino N."/>
            <person name="Mizutani M."/>
            <person name="Mizutani M."/>
            <person name="Mochizuki N."/>
            <person name="Monte I."/>
            <person name="Mosher R."/>
            <person name="Nagasaki H."/>
            <person name="Nakagami H."/>
            <person name="Naramoto S."/>
            <person name="Nishitani K."/>
            <person name="Ohtani M."/>
            <person name="Okamoto T."/>
            <person name="Okumura M."/>
            <person name="Phillips J."/>
            <person name="Pollak B."/>
            <person name="Reinders A."/>
            <person name="Rovekamp M."/>
            <person name="Sano R."/>
            <person name="Sawa S."/>
            <person name="Schmid M.W."/>
            <person name="Shirakawa M."/>
            <person name="Solano R."/>
            <person name="Spunde A."/>
            <person name="Suetsugu N."/>
            <person name="Sugano S."/>
            <person name="Sugiyama A."/>
            <person name="Sun R."/>
            <person name="Suzuki Y."/>
            <person name="Takenaka M."/>
            <person name="Takezawa D."/>
            <person name="Tomogane H."/>
            <person name="Tsuzuki M."/>
            <person name="Ueda T."/>
            <person name="Umeda M."/>
            <person name="Ward J.M."/>
            <person name="Watanabe Y."/>
            <person name="Yazaki K."/>
            <person name="Yokoyama R."/>
            <person name="Yoshitake Y."/>
            <person name="Yotsui I."/>
            <person name="Zachgo S."/>
            <person name="Schmutz J."/>
        </authorList>
    </citation>
    <scope>NUCLEOTIDE SEQUENCE [LARGE SCALE GENOMIC DNA]</scope>
    <source>
        <strain evidence="13">Tak-1</strain>
    </source>
</reference>
<dbReference type="SMART" id="SM00427">
    <property type="entry name" value="H2B"/>
    <property type="match status" value="1"/>
</dbReference>
<dbReference type="FunFam" id="1.10.20.10:FF:000016">
    <property type="entry name" value="Histone H2B"/>
    <property type="match status" value="1"/>
</dbReference>
<gene>
    <name evidence="12" type="ORF">MARPO_0002s0112</name>
</gene>
<dbReference type="InterPro" id="IPR007125">
    <property type="entry name" value="H2A/H2B/H3"/>
</dbReference>
<feature type="compositionally biased region" description="Basic and acidic residues" evidence="10">
    <location>
        <begin position="1"/>
        <end position="13"/>
    </location>
</feature>
<evidence type="ECO:0000256" key="2">
    <source>
        <dbReference type="ARBA" id="ARBA00004123"/>
    </source>
</evidence>
<evidence type="ECO:0000256" key="8">
    <source>
        <dbReference type="ARBA" id="ARBA00023242"/>
    </source>
</evidence>
<comment type="subcellular location">
    <subcellularLocation>
        <location evidence="3">Chromosome</location>
    </subcellularLocation>
    <subcellularLocation>
        <location evidence="2">Nucleus</location>
    </subcellularLocation>
</comment>
<evidence type="ECO:0000256" key="9">
    <source>
        <dbReference type="ARBA" id="ARBA00023269"/>
    </source>
</evidence>
<dbReference type="GO" id="GO:0003677">
    <property type="term" value="F:DNA binding"/>
    <property type="evidence" value="ECO:0000318"/>
    <property type="project" value="GO_Central"/>
</dbReference>
<comment type="similarity">
    <text evidence="4">Belongs to the histone H2B family.</text>
</comment>
<dbReference type="OrthoDB" id="305527at2759"/>
<reference evidence="12" key="2">
    <citation type="submission" date="2017-12" db="EMBL/GenBank/DDBJ databases">
        <title>WGS assembly of Marchantia polymorpha.</title>
        <authorList>
            <person name="Bowman J.L."/>
            <person name="Kohchi T."/>
            <person name="Yamato K.T."/>
            <person name="Jenkins J."/>
            <person name="Shu S."/>
            <person name="Ishizaki K."/>
            <person name="Yamaoka S."/>
            <person name="Nishihama R."/>
            <person name="Nakamura Y."/>
            <person name="Berger F."/>
            <person name="Adam C."/>
            <person name="Aki S.S."/>
            <person name="Althoff F."/>
            <person name="Araki T."/>
            <person name="Arteaga-Vazquez M.A."/>
            <person name="Balasubrmanian S."/>
            <person name="Bauer D."/>
            <person name="Boehm C.R."/>
            <person name="Briginshaw L."/>
            <person name="Caballero-Perez J."/>
            <person name="Catarino B."/>
            <person name="Chen F."/>
            <person name="Chiyoda S."/>
            <person name="Chovatia M."/>
            <person name="Davies K.M."/>
            <person name="Delmans M."/>
            <person name="Demura T."/>
            <person name="Dierschke T."/>
            <person name="Dolan L."/>
            <person name="Dorantes-Acosta A.E."/>
            <person name="Eklund D.M."/>
            <person name="Florent S.N."/>
            <person name="Flores-Sandoval E."/>
            <person name="Fujiyama A."/>
            <person name="Fukuzawa H."/>
            <person name="Galik B."/>
            <person name="Grimanelli D."/>
            <person name="Grimwood J."/>
            <person name="Grossniklaus U."/>
            <person name="Hamada T."/>
            <person name="Haseloff J."/>
            <person name="Hetherington A.J."/>
            <person name="Higo A."/>
            <person name="Hirakawa Y."/>
            <person name="Hundley H.N."/>
            <person name="Ikeda Y."/>
            <person name="Inoue K."/>
            <person name="Inoue S."/>
            <person name="Ishida S."/>
            <person name="Jia Q."/>
            <person name="Kakita M."/>
            <person name="Kanazawa T."/>
            <person name="Kawai Y."/>
            <person name="Kawashima T."/>
            <person name="Kennedy M."/>
            <person name="Kinose K."/>
            <person name="Kinoshita T."/>
            <person name="Kohara Y."/>
            <person name="Koide E."/>
            <person name="Komatsu K."/>
            <person name="Kopischke S."/>
            <person name="Kubo M."/>
            <person name="Kyozuka J."/>
            <person name="Lagercrantz U."/>
            <person name="Lin S.S."/>
            <person name="Lindquist E."/>
            <person name="Lipzen A.M."/>
            <person name="Lu C."/>
            <person name="Luna E.D."/>
            <person name="Martienssen R.A."/>
            <person name="Minamino N."/>
            <person name="Mizutani M."/>
            <person name="Mizutani M."/>
            <person name="Mochizuki N."/>
            <person name="Monte I."/>
            <person name="Mosher R."/>
            <person name="Nagasaki H."/>
            <person name="Nakagami H."/>
            <person name="Naramoto S."/>
            <person name="Nishitani K."/>
            <person name="Ohtani M."/>
            <person name="Okamoto T."/>
            <person name="Okumura M."/>
            <person name="Phillips J."/>
            <person name="Pollak B."/>
            <person name="Reinders A."/>
            <person name="Roevekamp M."/>
            <person name="Sano R."/>
            <person name="Sawa S."/>
            <person name="Schmid M.W."/>
            <person name="Shirakawa M."/>
            <person name="Solano R."/>
            <person name="Spunde A."/>
            <person name="Suetsugu N."/>
            <person name="Sugano S."/>
            <person name="Sugiyama A."/>
            <person name="Sun R."/>
            <person name="Suzuki Y."/>
            <person name="Takenaka M."/>
            <person name="Takezawa D."/>
            <person name="Tomogane H."/>
            <person name="Tsuzuki M."/>
            <person name="Ueda T."/>
            <person name="Umeda M."/>
            <person name="Ward J.M."/>
            <person name="Watanabe Y."/>
            <person name="Yazaki K."/>
            <person name="Yokoyama R."/>
            <person name="Yoshitake Y."/>
            <person name="Yotsui I."/>
            <person name="Zachgo S."/>
            <person name="Schmutz J."/>
        </authorList>
    </citation>
    <scope>NUCLEOTIDE SEQUENCE [LARGE SCALE GENOMIC DNA]</scope>
    <source>
        <strain evidence="12">Tak-1</strain>
    </source>
</reference>
<evidence type="ECO:0000256" key="10">
    <source>
        <dbReference type="SAM" id="MobiDB-lite"/>
    </source>
</evidence>
<dbReference type="InterPro" id="IPR009072">
    <property type="entry name" value="Histone-fold"/>
</dbReference>
<evidence type="ECO:0000256" key="1">
    <source>
        <dbReference type="ARBA" id="ARBA00002001"/>
    </source>
</evidence>
<evidence type="ECO:0000259" key="11">
    <source>
        <dbReference type="Pfam" id="PF00125"/>
    </source>
</evidence>
<keyword evidence="13" id="KW-1185">Reference proteome</keyword>
<name>A0A2R6XU55_MARPO</name>
<dbReference type="Gene3D" id="1.10.20.10">
    <property type="entry name" value="Histone, subunit A"/>
    <property type="match status" value="1"/>
</dbReference>
<evidence type="ECO:0000256" key="5">
    <source>
        <dbReference type="ARBA" id="ARBA00011538"/>
    </source>
</evidence>
<dbReference type="CDD" id="cd22910">
    <property type="entry name" value="HFD_H2B"/>
    <property type="match status" value="1"/>
</dbReference>
<dbReference type="AlphaFoldDB" id="A0A2R6XU55"/>
<dbReference type="PANTHER" id="PTHR23428">
    <property type="entry name" value="HISTONE H2B"/>
    <property type="match status" value="1"/>
</dbReference>
<evidence type="ECO:0000256" key="4">
    <source>
        <dbReference type="ARBA" id="ARBA00006846"/>
    </source>
</evidence>
<sequence length="185" mass="20686">MKVKSESSVDQKKPVTTAATKIAISDDDEDDDDTKVVELEEKTKKQSRPKKSMKNLVLKSKGKSKRKSDNSTQSTANTDGVKKRRKPKKSVESYRIYIYKVLKQVHPEFGISSKAMSIMNSFLNDIFERLASEAVRLSRYSKKPTVASREIQTAVRLTFPGELAKHAIAEGTKAVGKFTTLIKSS</sequence>
<evidence type="ECO:0000256" key="6">
    <source>
        <dbReference type="ARBA" id="ARBA00022454"/>
    </source>
</evidence>
<dbReference type="EMBL" id="KZ772674">
    <property type="protein sequence ID" value="PTQ49635.1"/>
    <property type="molecule type" value="Genomic_DNA"/>
</dbReference>
<dbReference type="GO" id="GO:0030527">
    <property type="term" value="F:structural constituent of chromatin"/>
    <property type="evidence" value="ECO:0007669"/>
    <property type="project" value="InterPro"/>
</dbReference>
<dbReference type="GO" id="GO:0005634">
    <property type="term" value="C:nucleus"/>
    <property type="evidence" value="ECO:0007669"/>
    <property type="project" value="UniProtKB-SubCell"/>
</dbReference>
<keyword evidence="7" id="KW-0238">DNA-binding</keyword>
<comment type="function">
    <text evidence="1">Core component of nucleosome. Nucleosomes wrap and compact DNA into chromatin, limiting DNA accessibility to the cellular machineries which require DNA as a template. Histones thereby play a central role in transcription regulation, DNA repair, DNA replication and chromosomal stability. DNA accessibility is regulated via a complex set of post-translational modifications of histones, also called histone code, and nucleosome remodeling.</text>
</comment>
<comment type="subunit">
    <text evidence="5">The nucleosome is a histone octamer containing two molecules each of H2A, H2B, H3 and H4 assembled in one H3-H4 heterotetramer and two H2A-H2B heterodimers. The octamer wraps approximately 147 bp of DNA.</text>
</comment>
<accession>A0A2R6XU55</accession>
<evidence type="ECO:0000256" key="3">
    <source>
        <dbReference type="ARBA" id="ARBA00004286"/>
    </source>
</evidence>
<dbReference type="SUPFAM" id="SSF47113">
    <property type="entry name" value="Histone-fold"/>
    <property type="match status" value="1"/>
</dbReference>
<keyword evidence="9" id="KW-0544">Nucleosome core</keyword>
<dbReference type="Pfam" id="PF00125">
    <property type="entry name" value="Histone"/>
    <property type="match status" value="1"/>
</dbReference>
<dbReference type="Gramene" id="Mp1g27660.1">
    <property type="protein sequence ID" value="Mp1g27660.1.cds1"/>
    <property type="gene ID" value="Mp1g27660"/>
</dbReference>